<keyword evidence="2" id="KW-1185">Reference proteome</keyword>
<protein>
    <submittedName>
        <fullName evidence="1">Uncharacterized protein</fullName>
    </submittedName>
</protein>
<sequence>MSQPNWSDDNDLIRDLGRALRPDETEHRVIEAAHAVLRWRSADPGTELAALLYDSDVDRALSVRASSDAPRALVFGNGSHQMEIEVSDSGIEGQLIPPEPGMVRLVTVDGTVTEAMTDTVGCFTFPGRRRGPVRLEWLAAGDRLVTAWIPTSPSRPDPGPD</sequence>
<evidence type="ECO:0000313" key="2">
    <source>
        <dbReference type="Proteomes" id="UP000612585"/>
    </source>
</evidence>
<dbReference type="Proteomes" id="UP000612585">
    <property type="component" value="Unassembled WGS sequence"/>
</dbReference>
<name>A0A8J3Z5R0_9ACTN</name>
<dbReference type="RefSeq" id="WP_203995935.1">
    <property type="nucleotide sequence ID" value="NZ_BOPG01000027.1"/>
</dbReference>
<dbReference type="AlphaFoldDB" id="A0A8J3Z5R0"/>
<organism evidence="1 2">
    <name type="scientific">Virgisporangium aurantiacum</name>
    <dbReference type="NCBI Taxonomy" id="175570"/>
    <lineage>
        <taxon>Bacteria</taxon>
        <taxon>Bacillati</taxon>
        <taxon>Actinomycetota</taxon>
        <taxon>Actinomycetes</taxon>
        <taxon>Micromonosporales</taxon>
        <taxon>Micromonosporaceae</taxon>
        <taxon>Virgisporangium</taxon>
    </lineage>
</organism>
<evidence type="ECO:0000313" key="1">
    <source>
        <dbReference type="EMBL" id="GIJ56947.1"/>
    </source>
</evidence>
<reference evidence="1" key="1">
    <citation type="submission" date="2021-01" db="EMBL/GenBank/DDBJ databases">
        <title>Whole genome shotgun sequence of Virgisporangium aurantiacum NBRC 16421.</title>
        <authorList>
            <person name="Komaki H."/>
            <person name="Tamura T."/>
        </authorList>
    </citation>
    <scope>NUCLEOTIDE SEQUENCE</scope>
    <source>
        <strain evidence="1">NBRC 16421</strain>
    </source>
</reference>
<dbReference type="EMBL" id="BOPG01000027">
    <property type="protein sequence ID" value="GIJ56947.1"/>
    <property type="molecule type" value="Genomic_DNA"/>
</dbReference>
<accession>A0A8J3Z5R0</accession>
<proteinExistence type="predicted"/>
<comment type="caution">
    <text evidence="1">The sequence shown here is derived from an EMBL/GenBank/DDBJ whole genome shotgun (WGS) entry which is preliminary data.</text>
</comment>
<gene>
    <name evidence="1" type="ORF">Vau01_044630</name>
</gene>